<dbReference type="Gene3D" id="3.30.70.270">
    <property type="match status" value="2"/>
</dbReference>
<dbReference type="Gene3D" id="6.10.250.1490">
    <property type="match status" value="1"/>
</dbReference>
<dbReference type="InterPro" id="IPR043128">
    <property type="entry name" value="Rev_trsase/Diguanyl_cyclase"/>
</dbReference>
<dbReference type="Gene3D" id="3.30.1490.100">
    <property type="entry name" value="DNA polymerase, Y-family, little finger domain"/>
    <property type="match status" value="1"/>
</dbReference>
<dbReference type="GO" id="GO:0006281">
    <property type="term" value="P:DNA repair"/>
    <property type="evidence" value="ECO:0007669"/>
    <property type="project" value="InterPro"/>
</dbReference>
<dbReference type="Pfam" id="PF12738">
    <property type="entry name" value="PTCB-BRCT"/>
    <property type="match status" value="1"/>
</dbReference>
<dbReference type="Pfam" id="PF16589">
    <property type="entry name" value="BRCT_2"/>
    <property type="match status" value="1"/>
</dbReference>
<dbReference type="InterPro" id="IPR036775">
    <property type="entry name" value="DNA_pol_Y-fam_lit_finger_sf"/>
</dbReference>
<feature type="domain" description="BRCT" evidence="3">
    <location>
        <begin position="52"/>
        <end position="141"/>
    </location>
</feature>
<dbReference type="Proteomes" id="UP000285060">
    <property type="component" value="Unassembled WGS sequence"/>
</dbReference>
<accession>A0A418BBC5</accession>
<dbReference type="Gene3D" id="3.40.1170.60">
    <property type="match status" value="1"/>
</dbReference>
<name>A0A418BBC5_9STRA</name>
<comment type="caution">
    <text evidence="5">The sequence shown here is derived from an EMBL/GenBank/DDBJ whole genome shotgun (WGS) entry which is preliminary data.</text>
</comment>
<dbReference type="CDD" id="cd17719">
    <property type="entry name" value="BRCT_Rev1"/>
    <property type="match status" value="1"/>
</dbReference>
<dbReference type="Gene3D" id="3.40.50.10190">
    <property type="entry name" value="BRCT domain"/>
    <property type="match status" value="2"/>
</dbReference>
<dbReference type="GO" id="GO:0003684">
    <property type="term" value="F:damaged DNA binding"/>
    <property type="evidence" value="ECO:0007669"/>
    <property type="project" value="InterPro"/>
</dbReference>
<gene>
    <name evidence="5" type="ORF">DYB32_000029</name>
</gene>
<dbReference type="EMBL" id="QUSY01000001">
    <property type="protein sequence ID" value="RHY35521.1"/>
    <property type="molecule type" value="Genomic_DNA"/>
</dbReference>
<reference evidence="5 6" key="1">
    <citation type="submission" date="2018-08" db="EMBL/GenBank/DDBJ databases">
        <title>Aphanomyces genome sequencing and annotation.</title>
        <authorList>
            <person name="Minardi D."/>
            <person name="Oidtmann B."/>
            <person name="Van Der Giezen M."/>
            <person name="Studholme D.J."/>
        </authorList>
    </citation>
    <scope>NUCLEOTIDE SEQUENCE [LARGE SCALE GENOMIC DNA]</scope>
    <source>
        <strain evidence="5 6">NJM0002</strain>
    </source>
</reference>
<evidence type="ECO:0000256" key="1">
    <source>
        <dbReference type="ARBA" id="ARBA00010945"/>
    </source>
</evidence>
<organism evidence="5 6">
    <name type="scientific">Aphanomyces invadans</name>
    <dbReference type="NCBI Taxonomy" id="157072"/>
    <lineage>
        <taxon>Eukaryota</taxon>
        <taxon>Sar</taxon>
        <taxon>Stramenopiles</taxon>
        <taxon>Oomycota</taxon>
        <taxon>Saprolegniomycetes</taxon>
        <taxon>Saprolegniales</taxon>
        <taxon>Verrucalvaceae</taxon>
        <taxon>Aphanomyces</taxon>
    </lineage>
</organism>
<dbReference type="PROSITE" id="PS50173">
    <property type="entry name" value="UMUC"/>
    <property type="match status" value="2"/>
</dbReference>
<dbReference type="Pfam" id="PF11799">
    <property type="entry name" value="IMS_C"/>
    <property type="match status" value="1"/>
</dbReference>
<dbReference type="SUPFAM" id="SSF56672">
    <property type="entry name" value="DNA/RNA polymerases"/>
    <property type="match status" value="1"/>
</dbReference>
<dbReference type="VEuPathDB" id="FungiDB:H310_04544"/>
<dbReference type="GO" id="GO:0070987">
    <property type="term" value="P:error-free translesion synthesis"/>
    <property type="evidence" value="ECO:0007669"/>
    <property type="project" value="TreeGrafter"/>
</dbReference>
<evidence type="ECO:0000313" key="5">
    <source>
        <dbReference type="EMBL" id="RHY35521.1"/>
    </source>
</evidence>
<dbReference type="InterPro" id="IPR043502">
    <property type="entry name" value="DNA/RNA_pol_sf"/>
</dbReference>
<dbReference type="InterPro" id="IPR001126">
    <property type="entry name" value="UmuC"/>
</dbReference>
<dbReference type="GO" id="GO:0005634">
    <property type="term" value="C:nucleus"/>
    <property type="evidence" value="ECO:0007669"/>
    <property type="project" value="TreeGrafter"/>
</dbReference>
<dbReference type="PANTHER" id="PTHR45990:SF1">
    <property type="entry name" value="DNA REPAIR PROTEIN REV1"/>
    <property type="match status" value="1"/>
</dbReference>
<dbReference type="InterPro" id="IPR036420">
    <property type="entry name" value="BRCT_dom_sf"/>
</dbReference>
<dbReference type="GO" id="GO:0017125">
    <property type="term" value="F:deoxycytidyl transferase activity"/>
    <property type="evidence" value="ECO:0007669"/>
    <property type="project" value="TreeGrafter"/>
</dbReference>
<dbReference type="GO" id="GO:0042276">
    <property type="term" value="P:error-prone translesion synthesis"/>
    <property type="evidence" value="ECO:0007669"/>
    <property type="project" value="TreeGrafter"/>
</dbReference>
<dbReference type="SUPFAM" id="SSF100879">
    <property type="entry name" value="Lesion bypass DNA polymerase (Y-family), little finger domain"/>
    <property type="match status" value="1"/>
</dbReference>
<dbReference type="SMART" id="SM00292">
    <property type="entry name" value="BRCT"/>
    <property type="match status" value="2"/>
</dbReference>
<evidence type="ECO:0000259" key="4">
    <source>
        <dbReference type="PROSITE" id="PS50173"/>
    </source>
</evidence>
<dbReference type="SUPFAM" id="SSF52113">
    <property type="entry name" value="BRCT domain"/>
    <property type="match status" value="2"/>
</dbReference>
<feature type="domain" description="UmuC" evidence="4">
    <location>
        <begin position="481"/>
        <end position="512"/>
    </location>
</feature>
<dbReference type="InterPro" id="IPR053848">
    <property type="entry name" value="IMS_HHH_1"/>
</dbReference>
<protein>
    <recommendedName>
        <fullName evidence="7">DNA repair protein REV1</fullName>
    </recommendedName>
</protein>
<evidence type="ECO:0000313" key="6">
    <source>
        <dbReference type="Proteomes" id="UP000285060"/>
    </source>
</evidence>
<evidence type="ECO:0008006" key="7">
    <source>
        <dbReference type="Google" id="ProtNLM"/>
    </source>
</evidence>
<dbReference type="PROSITE" id="PS50172">
    <property type="entry name" value="BRCT"/>
    <property type="match status" value="2"/>
</dbReference>
<dbReference type="Gene3D" id="1.10.150.20">
    <property type="entry name" value="5' to 3' exonuclease, C-terminal subdomain"/>
    <property type="match status" value="1"/>
</dbReference>
<dbReference type="GO" id="GO:0003887">
    <property type="term" value="F:DNA-directed DNA polymerase activity"/>
    <property type="evidence" value="ECO:0007669"/>
    <property type="project" value="InterPro"/>
</dbReference>
<feature type="domain" description="BRCT" evidence="3">
    <location>
        <begin position="346"/>
        <end position="403"/>
    </location>
</feature>
<comment type="similarity">
    <text evidence="1">Belongs to the DNA polymerase type-Y family.</text>
</comment>
<dbReference type="InterPro" id="IPR017961">
    <property type="entry name" value="DNA_pol_Y-fam_little_finger"/>
</dbReference>
<dbReference type="PANTHER" id="PTHR45990">
    <property type="entry name" value="DNA REPAIR PROTEIN REV1"/>
    <property type="match status" value="1"/>
</dbReference>
<dbReference type="Pfam" id="PF00817">
    <property type="entry name" value="IMS"/>
    <property type="match status" value="1"/>
</dbReference>
<keyword evidence="2" id="KW-0237">DNA synthesis</keyword>
<evidence type="ECO:0000256" key="2">
    <source>
        <dbReference type="ARBA" id="ARBA00022634"/>
    </source>
</evidence>
<dbReference type="InterPro" id="IPR001357">
    <property type="entry name" value="BRCT_dom"/>
</dbReference>
<feature type="domain" description="UmuC" evidence="4">
    <location>
        <begin position="526"/>
        <end position="624"/>
    </location>
</feature>
<dbReference type="Pfam" id="PF21999">
    <property type="entry name" value="IMS_HHH_1"/>
    <property type="match status" value="1"/>
</dbReference>
<proteinExistence type="inferred from homology"/>
<keyword evidence="6" id="KW-1185">Reference proteome</keyword>
<dbReference type="AlphaFoldDB" id="A0A418BBC5"/>
<evidence type="ECO:0000259" key="3">
    <source>
        <dbReference type="PROSITE" id="PS50172"/>
    </source>
</evidence>
<sequence>MDGRRNPFLPQAKVEAALPQPAFGQQPGSLSFGQYMASKIQKLRSQNDGIKKTSRIFDGVAIYVNGQTEPRKEVLRTMIVQHGGQFEAYMTSRVTHMIAEQLADSKLREIIMKKPLPVVHPKWIVDSIAAGKRVGMHSYIYSRFHDPLQLSFATSIAPVLRPNDHMPSDVNSAIESATISASLPKQASTIDVRTAVANPHRTPIPNRVEASQASTREVVPTVVRPPVTKDNAPHPLQHTPSIVSDATAFSWPSAIPNEVVSSQPRRDVLPVETPDAGSLPPPTFNQTSPIARARSCRPTNHANHPSVSKVQKSTPLFTSTPLSFGQYMKSKIAKLRRQNDQMQSKQTSRVLDGITIYVNGQTKPSKDVLKSLVLMHGGAFESYLTTHVTHMIATHVATSKRVELQYVLVTTPAQVESMDETAHDVMEPSAFVRSFFANSRLHHIGSWKSYYKEHIGDFTSESTVASKDCVFGSCSKEDRVILHVDMDCFFVSVMIRNMPSVYQTLPVAVAHSGYSSLNAVGPPAFSTHDTQIFHRFTPAVQAMSCDEAYLEFPKGTDGMGMARQIRRTILSATKCHASVGVAYNLLLARLATKQAKPNGAFEITPDTASSYINDLPVSELPGVGRVMHAKLEALGIQTCTDLKDWSELALCQHFGAKTSDMLQRYARGRDTRPLELAPMVKSISADVNYGVRLADASAATEFIQALSAEVHDRLVKRGFFTSALTLKLKIRRPDAPVEPVRAYQSIHAKNYTTK</sequence>